<reference evidence="5" key="1">
    <citation type="submission" date="2022-07" db="EMBL/GenBank/DDBJ databases">
        <title>Phylogenomic reconstructions and comparative analyses of Kickxellomycotina fungi.</title>
        <authorList>
            <person name="Reynolds N.K."/>
            <person name="Stajich J.E."/>
            <person name="Barry K."/>
            <person name="Grigoriev I.V."/>
            <person name="Crous P."/>
            <person name="Smith M.E."/>
        </authorList>
    </citation>
    <scope>NUCLEOTIDE SEQUENCE</scope>
    <source>
        <strain evidence="5">BCRC 34381</strain>
    </source>
</reference>
<evidence type="ECO:0000313" key="5">
    <source>
        <dbReference type="EMBL" id="KAJ1728589.1"/>
    </source>
</evidence>
<dbReference type="InterPro" id="IPR007185">
    <property type="entry name" value="DNA_pol_a/d/e_bsu"/>
</dbReference>
<evidence type="ECO:0000313" key="6">
    <source>
        <dbReference type="Proteomes" id="UP001143981"/>
    </source>
</evidence>
<dbReference type="Pfam" id="PF18018">
    <property type="entry name" value="DNA_pol_D_N"/>
    <property type="match status" value="1"/>
</dbReference>
<dbReference type="InterPro" id="IPR040663">
    <property type="entry name" value="DNA_pol_D_N"/>
</dbReference>
<comment type="similarity">
    <text evidence="1">Belongs to the DNA polymerase delta/II small subunit family.</text>
</comment>
<dbReference type="PANTHER" id="PTHR10416:SF0">
    <property type="entry name" value="DNA POLYMERASE DELTA SUBUNIT 2"/>
    <property type="match status" value="1"/>
</dbReference>
<dbReference type="InterPro" id="IPR024826">
    <property type="entry name" value="DNA_pol_delta/II_ssu"/>
</dbReference>
<feature type="domain" description="DNA polymerase delta subunit OB-fold" evidence="4">
    <location>
        <begin position="38"/>
        <end position="169"/>
    </location>
</feature>
<dbReference type="EMBL" id="JANBOI010000781">
    <property type="protein sequence ID" value="KAJ1728589.1"/>
    <property type="molecule type" value="Genomic_DNA"/>
</dbReference>
<gene>
    <name evidence="5" type="primary">cdc1</name>
    <name evidence="5" type="ORF">LPJ61_003958</name>
</gene>
<feature type="domain" description="DNA polymerase alpha/delta/epsilon subunit B" evidence="3">
    <location>
        <begin position="191"/>
        <end position="398"/>
    </location>
</feature>
<proteinExistence type="inferred from homology"/>
<dbReference type="AlphaFoldDB" id="A0A9W8CV54"/>
<keyword evidence="6" id="KW-1185">Reference proteome</keyword>
<protein>
    <submittedName>
        <fullName evidence="5">DNA polymerase delta small subunit Cdc1</fullName>
    </submittedName>
</protein>
<dbReference type="GO" id="GO:0003677">
    <property type="term" value="F:DNA binding"/>
    <property type="evidence" value="ECO:0007669"/>
    <property type="project" value="InterPro"/>
</dbReference>
<dbReference type="Gene3D" id="2.40.50.430">
    <property type="match status" value="1"/>
</dbReference>
<dbReference type="OrthoDB" id="3763at2759"/>
<evidence type="ECO:0000256" key="1">
    <source>
        <dbReference type="ARBA" id="ARBA00006035"/>
    </source>
</evidence>
<comment type="caution">
    <text evidence="5">The sequence shown here is derived from an EMBL/GenBank/DDBJ whole genome shotgun (WGS) entry which is preliminary data.</text>
</comment>
<dbReference type="Gene3D" id="3.60.21.50">
    <property type="match status" value="1"/>
</dbReference>
<dbReference type="GO" id="GO:0006271">
    <property type="term" value="P:DNA strand elongation involved in DNA replication"/>
    <property type="evidence" value="ECO:0007669"/>
    <property type="project" value="TreeGrafter"/>
</dbReference>
<organism evidence="5 6">
    <name type="scientific">Coemansia biformis</name>
    <dbReference type="NCBI Taxonomy" id="1286918"/>
    <lineage>
        <taxon>Eukaryota</taxon>
        <taxon>Fungi</taxon>
        <taxon>Fungi incertae sedis</taxon>
        <taxon>Zoopagomycota</taxon>
        <taxon>Kickxellomycotina</taxon>
        <taxon>Kickxellomycetes</taxon>
        <taxon>Kickxellales</taxon>
        <taxon>Kickxellaceae</taxon>
        <taxon>Coemansia</taxon>
    </lineage>
</organism>
<keyword evidence="2" id="KW-0235">DNA replication</keyword>
<accession>A0A9W8CV54</accession>
<dbReference type="GO" id="GO:0043625">
    <property type="term" value="C:delta DNA polymerase complex"/>
    <property type="evidence" value="ECO:0007669"/>
    <property type="project" value="TreeGrafter"/>
</dbReference>
<dbReference type="Proteomes" id="UP001143981">
    <property type="component" value="Unassembled WGS sequence"/>
</dbReference>
<name>A0A9W8CV54_9FUNG</name>
<evidence type="ECO:0000259" key="3">
    <source>
        <dbReference type="Pfam" id="PF04042"/>
    </source>
</evidence>
<evidence type="ECO:0000259" key="4">
    <source>
        <dbReference type="Pfam" id="PF18018"/>
    </source>
</evidence>
<evidence type="ECO:0000256" key="2">
    <source>
        <dbReference type="ARBA" id="ARBA00022705"/>
    </source>
</evidence>
<dbReference type="PANTHER" id="PTHR10416">
    <property type="entry name" value="DNA POLYMERASE DELTA SUBUNIT 2"/>
    <property type="match status" value="1"/>
</dbReference>
<dbReference type="Pfam" id="PF04042">
    <property type="entry name" value="DNA_pol_E_B"/>
    <property type="match status" value="1"/>
</dbReference>
<sequence>MDVCETAPAVLPRTRVAHEGPSEYEAEFKTGRRSYNQQFNHIYFQRLDGLKPHVHEQARRRWEGQRQPVTWTQRVLNVDGPERTYIIGTVFIDSAAKPSTLAQVEEARWISDPQPPATYRCSAEDVFLEDESGRIRLVGPAVEHATLASGVVAAVLGSETPDGQFEVAEMCFAGMGPQPARVVDDTQDKYVALVSGLNATVNCPVSLEMQLLAEYLCGNAGGEPDQALSAQIVQTVVVGGIMVVPEPPLGHTEDARANDRAPVQRLVEEVDGFLADIAAAMPLTLLPGKADPTDISLPQQALNPGMFAQCRRYAGFRSTTNPAYFEVDGTLLLASAGQNVDDLGRYAKCGETPCELAASSLQWRHIAPTAPDTLWCYPFTKNDPFIVRSTPHVYVVGGQAEPGTGLAQSAGGQQTRVVAVPDFSAAHTIVLLNLRTLECTPVRITVPAA</sequence>